<reference evidence="1" key="1">
    <citation type="journal article" date="2018" name="DNA Res.">
        <title>Multiple hybrid de novo genome assembly of finger millet, an orphan allotetraploid crop.</title>
        <authorList>
            <person name="Hatakeyama M."/>
            <person name="Aluri S."/>
            <person name="Balachadran M.T."/>
            <person name="Sivarajan S.R."/>
            <person name="Patrignani A."/>
            <person name="Gruter S."/>
            <person name="Poveda L."/>
            <person name="Shimizu-Inatsugi R."/>
            <person name="Baeten J."/>
            <person name="Francoijs K.J."/>
            <person name="Nataraja K.N."/>
            <person name="Reddy Y.A.N."/>
            <person name="Phadnis S."/>
            <person name="Ravikumar R.L."/>
            <person name="Schlapbach R."/>
            <person name="Sreeman S.M."/>
            <person name="Shimizu K.K."/>
        </authorList>
    </citation>
    <scope>NUCLEOTIDE SEQUENCE</scope>
</reference>
<proteinExistence type="predicted"/>
<gene>
    <name evidence="1" type="primary">ga26012</name>
    <name evidence="1" type="ORF">PR202_ga26012</name>
</gene>
<protein>
    <recommendedName>
        <fullName evidence="3">Secreted protein</fullName>
    </recommendedName>
</protein>
<accession>A0AAV5DCX2</accession>
<evidence type="ECO:0000313" key="1">
    <source>
        <dbReference type="EMBL" id="GJN08121.1"/>
    </source>
</evidence>
<reference evidence="1" key="2">
    <citation type="submission" date="2021-12" db="EMBL/GenBank/DDBJ databases">
        <title>Resequencing data analysis of finger millet.</title>
        <authorList>
            <person name="Hatakeyama M."/>
            <person name="Aluri S."/>
            <person name="Balachadran M.T."/>
            <person name="Sivarajan S.R."/>
            <person name="Poveda L."/>
            <person name="Shimizu-Inatsugi R."/>
            <person name="Schlapbach R."/>
            <person name="Sreeman S.M."/>
            <person name="Shimizu K.K."/>
        </authorList>
    </citation>
    <scope>NUCLEOTIDE SEQUENCE</scope>
</reference>
<organism evidence="1 2">
    <name type="scientific">Eleusine coracana subsp. coracana</name>
    <dbReference type="NCBI Taxonomy" id="191504"/>
    <lineage>
        <taxon>Eukaryota</taxon>
        <taxon>Viridiplantae</taxon>
        <taxon>Streptophyta</taxon>
        <taxon>Embryophyta</taxon>
        <taxon>Tracheophyta</taxon>
        <taxon>Spermatophyta</taxon>
        <taxon>Magnoliopsida</taxon>
        <taxon>Liliopsida</taxon>
        <taxon>Poales</taxon>
        <taxon>Poaceae</taxon>
        <taxon>PACMAD clade</taxon>
        <taxon>Chloridoideae</taxon>
        <taxon>Cynodonteae</taxon>
        <taxon>Eleusininae</taxon>
        <taxon>Eleusine</taxon>
    </lineage>
</organism>
<dbReference type="Proteomes" id="UP001054889">
    <property type="component" value="Unassembled WGS sequence"/>
</dbReference>
<name>A0AAV5DCX2_ELECO</name>
<dbReference type="AlphaFoldDB" id="A0AAV5DCX2"/>
<dbReference type="EMBL" id="BQKI01000015">
    <property type="protein sequence ID" value="GJN08121.1"/>
    <property type="molecule type" value="Genomic_DNA"/>
</dbReference>
<comment type="caution">
    <text evidence="1">The sequence shown here is derived from an EMBL/GenBank/DDBJ whole genome shotgun (WGS) entry which is preliminary data.</text>
</comment>
<keyword evidence="2" id="KW-1185">Reference proteome</keyword>
<sequence>MRQRRFGNAGIFWCFTFSVLVLFCMDVLPVKHLDVLTALDRRFSLRFHFPVGAASHRDLHLDACAGVEIIGDGYSRRSGVLADVRRTSESETAVRLVAWLPWILLFQP</sequence>
<evidence type="ECO:0008006" key="3">
    <source>
        <dbReference type="Google" id="ProtNLM"/>
    </source>
</evidence>
<evidence type="ECO:0000313" key="2">
    <source>
        <dbReference type="Proteomes" id="UP001054889"/>
    </source>
</evidence>